<gene>
    <name evidence="1" type="ORF">H9932_14420</name>
</gene>
<name>A0A9D2Q2S9_9MICO</name>
<protein>
    <submittedName>
        <fullName evidence="1">Uncharacterized protein</fullName>
    </submittedName>
</protein>
<sequence length="366" mass="38915">WGGVPLSPSRRLVTDSGLCGTPVSLLFQQSTRELVVDEDDGSTEVVTHRGAWAFMVDGEEMATVEGLPEKAWQRDSLALRALEPGTVLLLGVEQDEEGTNRLRGHVSVDGDWVETSLDVARPSDVRSLSTIDGVHHLCVVTLLEDRDRYRLSPLVLTSSDGVEWEELMSPEAIDLPAEGAELGARILRVEKIDETIVGVGSTVGEDSYYRAASFVLEDGTWKVLPLEGAGLGSTITSLDRLGEDAVVRVWMAGLEAQGRIDAQGAVTLDDEPTEDVRGRIIDLGEGVLVAPGELLSSESGPDYGSCIWASRDGGASWGAKVIPGAEGHRGTVHLLVDGDDLVALTSPGGAVLSHRIVDPRAQLGVG</sequence>
<evidence type="ECO:0000313" key="1">
    <source>
        <dbReference type="EMBL" id="HJC70853.1"/>
    </source>
</evidence>
<reference evidence="1" key="2">
    <citation type="submission" date="2021-04" db="EMBL/GenBank/DDBJ databases">
        <authorList>
            <person name="Gilroy R."/>
        </authorList>
    </citation>
    <scope>NUCLEOTIDE SEQUENCE</scope>
    <source>
        <strain evidence="1">CHK130-7132</strain>
    </source>
</reference>
<organism evidence="1 2">
    <name type="scientific">Candidatus Brachybacterium intestinipullorum</name>
    <dbReference type="NCBI Taxonomy" id="2838512"/>
    <lineage>
        <taxon>Bacteria</taxon>
        <taxon>Bacillati</taxon>
        <taxon>Actinomycetota</taxon>
        <taxon>Actinomycetes</taxon>
        <taxon>Micrococcales</taxon>
        <taxon>Dermabacteraceae</taxon>
        <taxon>Brachybacterium</taxon>
    </lineage>
</organism>
<dbReference type="SUPFAM" id="SSF110296">
    <property type="entry name" value="Oligoxyloglucan reducing end-specific cellobiohydrolase"/>
    <property type="match status" value="1"/>
</dbReference>
<accession>A0A9D2Q2S9</accession>
<evidence type="ECO:0000313" key="2">
    <source>
        <dbReference type="Proteomes" id="UP000823854"/>
    </source>
</evidence>
<dbReference type="AlphaFoldDB" id="A0A9D2Q2S9"/>
<proteinExistence type="predicted"/>
<reference evidence="1" key="1">
    <citation type="journal article" date="2021" name="PeerJ">
        <title>Extensive microbial diversity within the chicken gut microbiome revealed by metagenomics and culture.</title>
        <authorList>
            <person name="Gilroy R."/>
            <person name="Ravi A."/>
            <person name="Getino M."/>
            <person name="Pursley I."/>
            <person name="Horton D.L."/>
            <person name="Alikhan N.F."/>
            <person name="Baker D."/>
            <person name="Gharbi K."/>
            <person name="Hall N."/>
            <person name="Watson M."/>
            <person name="Adriaenssens E.M."/>
            <person name="Foster-Nyarko E."/>
            <person name="Jarju S."/>
            <person name="Secka A."/>
            <person name="Antonio M."/>
            <person name="Oren A."/>
            <person name="Chaudhuri R.R."/>
            <person name="La Ragione R."/>
            <person name="Hildebrand F."/>
            <person name="Pallen M.J."/>
        </authorList>
    </citation>
    <scope>NUCLEOTIDE SEQUENCE</scope>
    <source>
        <strain evidence="1">CHK130-7132</strain>
    </source>
</reference>
<feature type="non-terminal residue" evidence="1">
    <location>
        <position position="1"/>
    </location>
</feature>
<dbReference type="EMBL" id="DWWC01000308">
    <property type="protein sequence ID" value="HJC70853.1"/>
    <property type="molecule type" value="Genomic_DNA"/>
</dbReference>
<comment type="caution">
    <text evidence="1">The sequence shown here is derived from an EMBL/GenBank/DDBJ whole genome shotgun (WGS) entry which is preliminary data.</text>
</comment>
<dbReference type="InterPro" id="IPR036278">
    <property type="entry name" value="Sialidase_sf"/>
</dbReference>
<dbReference type="SUPFAM" id="SSF50939">
    <property type="entry name" value="Sialidases"/>
    <property type="match status" value="1"/>
</dbReference>
<dbReference type="Proteomes" id="UP000823854">
    <property type="component" value="Unassembled WGS sequence"/>
</dbReference>